<keyword evidence="2" id="KW-0496">Mitochondrion</keyword>
<geneLocation type="mitochondrion" evidence="2"/>
<dbReference type="EMBL" id="KJ461445">
    <property type="protein sequence ID" value="AHY20337.1"/>
    <property type="molecule type" value="Genomic_DNA"/>
</dbReference>
<feature type="region of interest" description="Disordered" evidence="1">
    <location>
        <begin position="63"/>
        <end position="100"/>
    </location>
</feature>
<name>A0A023VXI3_BRAJU</name>
<accession>A0A023VXI3</accession>
<dbReference type="AlphaFoldDB" id="A0A023VXI3"/>
<protein>
    <submittedName>
        <fullName evidence="2">Uncharacterized protein</fullName>
    </submittedName>
</protein>
<evidence type="ECO:0000313" key="2">
    <source>
        <dbReference type="EMBL" id="AHY20337.1"/>
    </source>
</evidence>
<organism evidence="2">
    <name type="scientific">Brassica juncea var. tumida</name>
    <dbReference type="NCBI Taxonomy" id="323352"/>
    <lineage>
        <taxon>Eukaryota</taxon>
        <taxon>Viridiplantae</taxon>
        <taxon>Streptophyta</taxon>
        <taxon>Embryophyta</taxon>
        <taxon>Tracheophyta</taxon>
        <taxon>Spermatophyta</taxon>
        <taxon>Magnoliopsida</taxon>
        <taxon>eudicotyledons</taxon>
        <taxon>Gunneridae</taxon>
        <taxon>Pentapetalae</taxon>
        <taxon>rosids</taxon>
        <taxon>malvids</taxon>
        <taxon>Brassicales</taxon>
        <taxon>Brassicaceae</taxon>
        <taxon>Brassiceae</taxon>
        <taxon>Brassica</taxon>
    </lineage>
</organism>
<evidence type="ECO:0000256" key="1">
    <source>
        <dbReference type="SAM" id="MobiDB-lite"/>
    </source>
</evidence>
<reference evidence="2" key="1">
    <citation type="submission" date="2014-02" db="EMBL/GenBank/DDBJ databases">
        <title>The mitochondrial genome of Brassica juncea var tumida Tsen et Lee.</title>
        <authorList>
            <person name="Yang J."/>
            <person name="Liu D."/>
            <person name="Zhang M."/>
        </authorList>
    </citation>
    <scope>NUCLEOTIDE SEQUENCE</scope>
</reference>
<feature type="region of interest" description="Disordered" evidence="1">
    <location>
        <begin position="14"/>
        <end position="35"/>
    </location>
</feature>
<sequence>MSLKQSVLSQFDFRIPRMSRTTKPRNASDKDVSDATLPARTTYSIVIFCDFFGGFGQERQKRDAFYQSKGDSAPRHAPTARLPRNRKGGPGGSRASRVGV</sequence>
<proteinExistence type="predicted"/>
<gene>
    <name evidence="2" type="primary">orf100b</name>
</gene>